<reference evidence="1 2" key="1">
    <citation type="submission" date="2023-05" db="EMBL/GenBank/DDBJ databases">
        <title>A 100% complete, gapless, phased diploid assembly of the Scenedesmus obliquus UTEX 3031 genome.</title>
        <authorList>
            <person name="Biondi T.C."/>
            <person name="Hanschen E.R."/>
            <person name="Kwon T."/>
            <person name="Eng W."/>
            <person name="Kruse C.P.S."/>
            <person name="Koehler S.I."/>
            <person name="Kunde Y."/>
            <person name="Gleasner C.D."/>
            <person name="You Mak K.T."/>
            <person name="Polle J."/>
            <person name="Hovde B.T."/>
            <person name="Starkenburg S.R."/>
        </authorList>
    </citation>
    <scope>NUCLEOTIDE SEQUENCE [LARGE SCALE GENOMIC DNA]</scope>
    <source>
        <strain evidence="1 2">DOE0152z</strain>
    </source>
</reference>
<proteinExistence type="predicted"/>
<dbReference type="SUPFAM" id="SSF103511">
    <property type="entry name" value="Chlorophyll a-b binding protein"/>
    <property type="match status" value="1"/>
</dbReference>
<evidence type="ECO:0000313" key="2">
    <source>
        <dbReference type="Proteomes" id="UP001244341"/>
    </source>
</evidence>
<organism evidence="1 2">
    <name type="scientific">Tetradesmus obliquus</name>
    <name type="common">Green alga</name>
    <name type="synonym">Acutodesmus obliquus</name>
    <dbReference type="NCBI Taxonomy" id="3088"/>
    <lineage>
        <taxon>Eukaryota</taxon>
        <taxon>Viridiplantae</taxon>
        <taxon>Chlorophyta</taxon>
        <taxon>core chlorophytes</taxon>
        <taxon>Chlorophyceae</taxon>
        <taxon>CS clade</taxon>
        <taxon>Sphaeropleales</taxon>
        <taxon>Scenedesmaceae</taxon>
        <taxon>Tetradesmus</taxon>
    </lineage>
</organism>
<keyword evidence="2" id="KW-1185">Reference proteome</keyword>
<sequence length="212" mass="22609">MQLQTRAFVASAKAPLSRRVAICRVAESEAPAAAKATVTQPAAAGTPANVAELPKPEWVPEAVLPAVEFLNRTDFKLQDWDFYKSNLQQYVENKYVTESTGFKALPEIINGRAAMLGFVAGASAEILGAGPLLLQLSKYPQPVLAVMLLITAGSIIPVVKGSEGGYLQSLRETYTIPEGVFTESLERVHARLAMAGVGAMVLIELLKGSALL</sequence>
<protein>
    <submittedName>
        <fullName evidence="1">Uncharacterized protein</fullName>
    </submittedName>
</protein>
<gene>
    <name evidence="1" type="ORF">OEZ85_007051</name>
</gene>
<name>A0ABY8U1B8_TETOB</name>
<dbReference type="Proteomes" id="UP001244341">
    <property type="component" value="Chromosome 4b"/>
</dbReference>
<evidence type="ECO:0000313" key="1">
    <source>
        <dbReference type="EMBL" id="WIA13473.1"/>
    </source>
</evidence>
<dbReference type="EMBL" id="CP126211">
    <property type="protein sequence ID" value="WIA13473.1"/>
    <property type="molecule type" value="Genomic_DNA"/>
</dbReference>
<accession>A0ABY8U1B8</accession>